<dbReference type="PANTHER" id="PTHR14499:SF136">
    <property type="entry name" value="GH08630P"/>
    <property type="match status" value="1"/>
</dbReference>
<evidence type="ECO:0000313" key="3">
    <source>
        <dbReference type="EMBL" id="CAI2173849.1"/>
    </source>
</evidence>
<feature type="compositionally biased region" description="Basic residues" evidence="1">
    <location>
        <begin position="13"/>
        <end position="24"/>
    </location>
</feature>
<sequence>MERQNSSRNSYRNSHRGSYRKNSYKSRNVTNSTSDRIILNVGGIIHETTRSTLTSYPQTMLGRMFDPTNAAMLKPTHPDDNEYFFDRNGYIMEFYRNGDILLDEKTLKIISSFPEFADLLEMEIAEATCSHQ</sequence>
<dbReference type="CDD" id="cd18316">
    <property type="entry name" value="BTB_POZ_KCTD-like"/>
    <property type="match status" value="1"/>
</dbReference>
<dbReference type="Pfam" id="PF02214">
    <property type="entry name" value="BTB_2"/>
    <property type="match status" value="1"/>
</dbReference>
<protein>
    <submittedName>
        <fullName evidence="3">2600_t:CDS:1</fullName>
    </submittedName>
</protein>
<dbReference type="OrthoDB" id="10025005at2759"/>
<reference evidence="3" key="1">
    <citation type="submission" date="2022-08" db="EMBL/GenBank/DDBJ databases">
        <authorList>
            <person name="Kallberg Y."/>
            <person name="Tangrot J."/>
            <person name="Rosling A."/>
        </authorList>
    </citation>
    <scope>NUCLEOTIDE SEQUENCE</scope>
    <source>
        <strain evidence="3">Wild A</strain>
    </source>
</reference>
<dbReference type="Gene3D" id="3.30.710.10">
    <property type="entry name" value="Potassium Channel Kv1.1, Chain A"/>
    <property type="match status" value="1"/>
</dbReference>
<feature type="compositionally biased region" description="Low complexity" evidence="1">
    <location>
        <begin position="1"/>
        <end position="12"/>
    </location>
</feature>
<proteinExistence type="predicted"/>
<dbReference type="AlphaFoldDB" id="A0A9W4SLW0"/>
<evidence type="ECO:0000256" key="1">
    <source>
        <dbReference type="SAM" id="MobiDB-lite"/>
    </source>
</evidence>
<evidence type="ECO:0000259" key="2">
    <source>
        <dbReference type="Pfam" id="PF02214"/>
    </source>
</evidence>
<comment type="caution">
    <text evidence="3">The sequence shown here is derived from an EMBL/GenBank/DDBJ whole genome shotgun (WGS) entry which is preliminary data.</text>
</comment>
<dbReference type="InterPro" id="IPR003131">
    <property type="entry name" value="T1-type_BTB"/>
</dbReference>
<organism evidence="3 4">
    <name type="scientific">Funneliformis geosporum</name>
    <dbReference type="NCBI Taxonomy" id="1117311"/>
    <lineage>
        <taxon>Eukaryota</taxon>
        <taxon>Fungi</taxon>
        <taxon>Fungi incertae sedis</taxon>
        <taxon>Mucoromycota</taxon>
        <taxon>Glomeromycotina</taxon>
        <taxon>Glomeromycetes</taxon>
        <taxon>Glomerales</taxon>
        <taxon>Glomeraceae</taxon>
        <taxon>Funneliformis</taxon>
    </lineage>
</organism>
<feature type="region of interest" description="Disordered" evidence="1">
    <location>
        <begin position="1"/>
        <end position="28"/>
    </location>
</feature>
<dbReference type="GO" id="GO:0051260">
    <property type="term" value="P:protein homooligomerization"/>
    <property type="evidence" value="ECO:0007669"/>
    <property type="project" value="InterPro"/>
</dbReference>
<gene>
    <name evidence="3" type="ORF">FWILDA_LOCUS6294</name>
</gene>
<dbReference type="SUPFAM" id="SSF54695">
    <property type="entry name" value="POZ domain"/>
    <property type="match status" value="1"/>
</dbReference>
<dbReference type="Proteomes" id="UP001153678">
    <property type="component" value="Unassembled WGS sequence"/>
</dbReference>
<evidence type="ECO:0000313" key="4">
    <source>
        <dbReference type="Proteomes" id="UP001153678"/>
    </source>
</evidence>
<dbReference type="InterPro" id="IPR011333">
    <property type="entry name" value="SKP1/BTB/POZ_sf"/>
</dbReference>
<dbReference type="PANTHER" id="PTHR14499">
    <property type="entry name" value="POTASSIUM CHANNEL TETRAMERIZATION DOMAIN-CONTAINING"/>
    <property type="match status" value="1"/>
</dbReference>
<dbReference type="EMBL" id="CAMKVN010001123">
    <property type="protein sequence ID" value="CAI2173849.1"/>
    <property type="molecule type" value="Genomic_DNA"/>
</dbReference>
<keyword evidence="4" id="KW-1185">Reference proteome</keyword>
<accession>A0A9W4SLW0</accession>
<name>A0A9W4SLW0_9GLOM</name>
<feature type="domain" description="Potassium channel tetramerisation-type BTB" evidence="2">
    <location>
        <begin position="37"/>
        <end position="113"/>
    </location>
</feature>